<accession>A0ABT6WZN1</accession>
<evidence type="ECO:0000313" key="1">
    <source>
        <dbReference type="EMBL" id="MDI6105211.1"/>
    </source>
</evidence>
<gene>
    <name evidence="1" type="ORF">QLQ12_42165</name>
</gene>
<evidence type="ECO:0000313" key="2">
    <source>
        <dbReference type="Proteomes" id="UP001241758"/>
    </source>
</evidence>
<reference evidence="1 2" key="1">
    <citation type="submission" date="2023-05" db="EMBL/GenBank/DDBJ databases">
        <title>Actinoplanes sp. NEAU-A12 genome sequencing.</title>
        <authorList>
            <person name="Wang Z.-S."/>
        </authorList>
    </citation>
    <scope>NUCLEOTIDE SEQUENCE [LARGE SCALE GENOMIC DNA]</scope>
    <source>
        <strain evidence="1 2">NEAU-A12</strain>
    </source>
</reference>
<proteinExistence type="predicted"/>
<organism evidence="1 2">
    <name type="scientific">Actinoplanes sandaracinus</name>
    <dbReference type="NCBI Taxonomy" id="3045177"/>
    <lineage>
        <taxon>Bacteria</taxon>
        <taxon>Bacillati</taxon>
        <taxon>Actinomycetota</taxon>
        <taxon>Actinomycetes</taxon>
        <taxon>Micromonosporales</taxon>
        <taxon>Micromonosporaceae</taxon>
        <taxon>Actinoplanes</taxon>
    </lineage>
</organism>
<dbReference type="Proteomes" id="UP001241758">
    <property type="component" value="Unassembled WGS sequence"/>
</dbReference>
<name>A0ABT6WZN1_9ACTN</name>
<protein>
    <submittedName>
        <fullName evidence="1">Uncharacterized protein</fullName>
    </submittedName>
</protein>
<keyword evidence="2" id="KW-1185">Reference proteome</keyword>
<sequence length="175" mass="18941">MVFPVARFTGCFPELFGFVLLDPARLDHALGGNTEGTNLLDVFTTTEQGDRVAHDGIAIPVMGVDAGDYTVLVRHASDRSPWTTPQLSSPGWVLGTETGSLLLCGAGHLTAWAPDHPEHRHVAVPPGWYEVEIRGHLLAQGPDDAAYEFILTSTVTPPAFHADLDQQFGLVNHEH</sequence>
<comment type="caution">
    <text evidence="1">The sequence shown here is derived from an EMBL/GenBank/DDBJ whole genome shotgun (WGS) entry which is preliminary data.</text>
</comment>
<dbReference type="RefSeq" id="WP_282766679.1">
    <property type="nucleotide sequence ID" value="NZ_JASCTH010000042.1"/>
</dbReference>
<dbReference type="EMBL" id="JASCTH010000042">
    <property type="protein sequence ID" value="MDI6105211.1"/>
    <property type="molecule type" value="Genomic_DNA"/>
</dbReference>